<feature type="domain" description="Type I restriction modification DNA specificity" evidence="4">
    <location>
        <begin position="4"/>
        <end position="177"/>
    </location>
</feature>
<sequence length="203" mass="22898">MKTGWKQQKLHEVCVFINRGISPKYTEKAGVCVLNQKCIRDHKINYSLSRRHDVSYKPISEERFIRLGDVLVNSTGTGTLGRVAQVRKQPAERTIVDSHITIVRPRQEILNLDFFGYMLVAIEDLIKEAGEGCGGQTELARSTLAERFSVTYPISTSEQCRIAKTLDKVVAETHHLESLYNKKLASLDELKKSVLHKAFNGAL</sequence>
<evidence type="ECO:0000259" key="4">
    <source>
        <dbReference type="Pfam" id="PF01420"/>
    </source>
</evidence>
<evidence type="ECO:0000256" key="3">
    <source>
        <dbReference type="ARBA" id="ARBA00023125"/>
    </source>
</evidence>
<evidence type="ECO:0000256" key="1">
    <source>
        <dbReference type="ARBA" id="ARBA00010923"/>
    </source>
</evidence>
<gene>
    <name evidence="5" type="ORF">A2117_01390</name>
</gene>
<dbReference type="PANTHER" id="PTHR30408:SF12">
    <property type="entry name" value="TYPE I RESTRICTION ENZYME MJAVIII SPECIFICITY SUBUNIT"/>
    <property type="match status" value="1"/>
</dbReference>
<dbReference type="GO" id="GO:0009307">
    <property type="term" value="P:DNA restriction-modification system"/>
    <property type="evidence" value="ECO:0007669"/>
    <property type="project" value="UniProtKB-KW"/>
</dbReference>
<evidence type="ECO:0000256" key="2">
    <source>
        <dbReference type="ARBA" id="ARBA00022747"/>
    </source>
</evidence>
<dbReference type="Pfam" id="PF01420">
    <property type="entry name" value="Methylase_S"/>
    <property type="match status" value="1"/>
</dbReference>
<dbReference type="Proteomes" id="UP000179245">
    <property type="component" value="Unassembled WGS sequence"/>
</dbReference>
<name>A0A1G2QQ55_9BACT</name>
<evidence type="ECO:0000313" key="5">
    <source>
        <dbReference type="EMBL" id="OHA62750.1"/>
    </source>
</evidence>
<accession>A0A1G2QQ55</accession>
<evidence type="ECO:0000313" key="6">
    <source>
        <dbReference type="Proteomes" id="UP000179245"/>
    </source>
</evidence>
<comment type="similarity">
    <text evidence="1">Belongs to the type-I restriction system S methylase family.</text>
</comment>
<dbReference type="AlphaFoldDB" id="A0A1G2QQ55"/>
<comment type="caution">
    <text evidence="5">The sequence shown here is derived from an EMBL/GenBank/DDBJ whole genome shotgun (WGS) entry which is preliminary data.</text>
</comment>
<keyword evidence="2" id="KW-0680">Restriction system</keyword>
<organism evidence="5 6">
    <name type="scientific">Candidatus Wildermuthbacteria bacterium GWA2_46_15</name>
    <dbReference type="NCBI Taxonomy" id="1802443"/>
    <lineage>
        <taxon>Bacteria</taxon>
        <taxon>Candidatus Wildermuthiibacteriota</taxon>
    </lineage>
</organism>
<dbReference type="Gene3D" id="3.90.220.20">
    <property type="entry name" value="DNA methylase specificity domains"/>
    <property type="match status" value="1"/>
</dbReference>
<keyword evidence="3" id="KW-0238">DNA-binding</keyword>
<proteinExistence type="inferred from homology"/>
<dbReference type="GO" id="GO:0003677">
    <property type="term" value="F:DNA binding"/>
    <property type="evidence" value="ECO:0007669"/>
    <property type="project" value="UniProtKB-KW"/>
</dbReference>
<dbReference type="InterPro" id="IPR044946">
    <property type="entry name" value="Restrct_endonuc_typeI_TRD_sf"/>
</dbReference>
<dbReference type="EMBL" id="MHTO01000004">
    <property type="protein sequence ID" value="OHA62750.1"/>
    <property type="molecule type" value="Genomic_DNA"/>
</dbReference>
<dbReference type="PANTHER" id="PTHR30408">
    <property type="entry name" value="TYPE-1 RESTRICTION ENZYME ECOKI SPECIFICITY PROTEIN"/>
    <property type="match status" value="1"/>
</dbReference>
<reference evidence="5 6" key="1">
    <citation type="journal article" date="2016" name="Nat. Commun.">
        <title>Thousands of microbial genomes shed light on interconnected biogeochemical processes in an aquifer system.</title>
        <authorList>
            <person name="Anantharaman K."/>
            <person name="Brown C.T."/>
            <person name="Hug L.A."/>
            <person name="Sharon I."/>
            <person name="Castelle C.J."/>
            <person name="Probst A.J."/>
            <person name="Thomas B.C."/>
            <person name="Singh A."/>
            <person name="Wilkins M.J."/>
            <person name="Karaoz U."/>
            <person name="Brodie E.L."/>
            <person name="Williams K.H."/>
            <person name="Hubbard S.S."/>
            <person name="Banfield J.F."/>
        </authorList>
    </citation>
    <scope>NUCLEOTIDE SEQUENCE [LARGE SCALE GENOMIC DNA]</scope>
</reference>
<dbReference type="SUPFAM" id="SSF116734">
    <property type="entry name" value="DNA methylase specificity domain"/>
    <property type="match status" value="1"/>
</dbReference>
<dbReference type="InterPro" id="IPR000055">
    <property type="entry name" value="Restrct_endonuc_typeI_TRD"/>
</dbReference>
<dbReference type="STRING" id="1802443.A2117_01390"/>
<dbReference type="InterPro" id="IPR052021">
    <property type="entry name" value="Type-I_RS_S_subunit"/>
</dbReference>
<protein>
    <recommendedName>
        <fullName evidence="4">Type I restriction modification DNA specificity domain-containing protein</fullName>
    </recommendedName>
</protein>